<gene>
    <name evidence="1" type="ORF">D4A92_14065</name>
</gene>
<proteinExistence type="predicted"/>
<keyword evidence="2" id="KW-1185">Reference proteome</keyword>
<evidence type="ECO:0000313" key="1">
    <source>
        <dbReference type="EMBL" id="QRF52473.1"/>
    </source>
</evidence>
<sequence length="101" mass="11105">MDIEFPDRHLALIETESAAQTRLPVAVIQSARLRLSMIRAAPDVRTLKNWRSLGLSQGAPGSSEYFVSVSPEWVLSLRIEEVDNAMAVIVNSIEEKARGAA</sequence>
<evidence type="ECO:0000313" key="2">
    <source>
        <dbReference type="Proteomes" id="UP000596351"/>
    </source>
</evidence>
<evidence type="ECO:0008006" key="3">
    <source>
        <dbReference type="Google" id="ProtNLM"/>
    </source>
</evidence>
<accession>A0ABX7EYY6</accession>
<name>A0ABX7EYY6_9HYPH</name>
<protein>
    <recommendedName>
        <fullName evidence="3">Ferrous iron transporter FeoA domain-containing protein</fullName>
    </recommendedName>
</protein>
<organism evidence="1 2">
    <name type="scientific">Rhizobium rosettiformans</name>
    <dbReference type="NCBI Taxonomy" id="1368430"/>
    <lineage>
        <taxon>Bacteria</taxon>
        <taxon>Pseudomonadati</taxon>
        <taxon>Pseudomonadota</taxon>
        <taxon>Alphaproteobacteria</taxon>
        <taxon>Hyphomicrobiales</taxon>
        <taxon>Rhizobiaceae</taxon>
        <taxon>Rhizobium/Agrobacterium group</taxon>
        <taxon>Rhizobium</taxon>
    </lineage>
</organism>
<reference evidence="1 2" key="1">
    <citation type="submission" date="2018-09" db="EMBL/GenBank/DDBJ databases">
        <title>Rhizobium sp. MAE2-X.</title>
        <authorList>
            <person name="Lee Y."/>
            <person name="Jeon C.O."/>
        </authorList>
    </citation>
    <scope>NUCLEOTIDE SEQUENCE [LARGE SCALE GENOMIC DNA]</scope>
    <source>
        <strain evidence="1 2">MAE2-X</strain>
    </source>
</reference>
<dbReference type="Proteomes" id="UP000596351">
    <property type="component" value="Chromosome"/>
</dbReference>
<dbReference type="EMBL" id="CP032405">
    <property type="protein sequence ID" value="QRF52473.1"/>
    <property type="molecule type" value="Genomic_DNA"/>
</dbReference>